<keyword evidence="4" id="KW-0133">Cell shape</keyword>
<evidence type="ECO:0000256" key="3">
    <source>
        <dbReference type="ARBA" id="ARBA00022801"/>
    </source>
</evidence>
<comment type="similarity">
    <text evidence="1">Belongs to the peptidase S11 family.</text>
</comment>
<evidence type="ECO:0000313" key="9">
    <source>
        <dbReference type="EMBL" id="CAG9331058.1"/>
    </source>
</evidence>
<keyword evidence="5" id="KW-0573">Peptidoglycan synthesis</keyword>
<dbReference type="Pfam" id="PF00768">
    <property type="entry name" value="Peptidase_S11"/>
    <property type="match status" value="1"/>
</dbReference>
<evidence type="ECO:0000256" key="1">
    <source>
        <dbReference type="ARBA" id="ARBA00007164"/>
    </source>
</evidence>
<dbReference type="PANTHER" id="PTHR21581:SF6">
    <property type="entry name" value="TRAFFICKING PROTEIN PARTICLE COMPLEX SUBUNIT 12"/>
    <property type="match status" value="1"/>
</dbReference>
<feature type="domain" description="Peptidase S11 D-alanyl-D-alanine carboxypeptidase A N-terminal" evidence="8">
    <location>
        <begin position="60"/>
        <end position="296"/>
    </location>
</feature>
<feature type="region of interest" description="Disordered" evidence="7">
    <location>
        <begin position="18"/>
        <end position="39"/>
    </location>
</feature>
<evidence type="ECO:0000256" key="2">
    <source>
        <dbReference type="ARBA" id="ARBA00022729"/>
    </source>
</evidence>
<dbReference type="PRINTS" id="PR00725">
    <property type="entry name" value="DADACBPTASE1"/>
</dbReference>
<name>A0AAU9K2A7_9CILI</name>
<dbReference type="InterPro" id="IPR001967">
    <property type="entry name" value="Peptidase_S11_N"/>
</dbReference>
<evidence type="ECO:0000256" key="4">
    <source>
        <dbReference type="ARBA" id="ARBA00022960"/>
    </source>
</evidence>
<dbReference type="PANTHER" id="PTHR21581">
    <property type="entry name" value="D-ALANYL-D-ALANINE CARBOXYPEPTIDASE"/>
    <property type="match status" value="1"/>
</dbReference>
<sequence length="317" mass="35085">MEAKSNFLFLPSISSARSRSKPRAAPQSFRNLTPSPKKALSSLLPYSPTESVPKPIHLIPPYISAKAWGIFQPNTGEMLYGSKFDEKREIASLTKIMTCIYSIKLAGELNISYSNKITISKKSAETTGTTAKLKQKDEIMLKDLFYGLMLPSGNDAAVALAEYFGGLKNEGPPISQFVKGMNEFAQELNLENTYFKNPHGLSIKPNFSTVRDVCKLASYALKNDFFCSVVNTKSYSCLIENTDSGDRKVTWKSTNKLLGKGFDGIKTGHTYKAGPCLCVRTKTSEPQLIVTVLGCKSYESRWSEVPKLATWAKKKLV</sequence>
<evidence type="ECO:0000256" key="7">
    <source>
        <dbReference type="SAM" id="MobiDB-lite"/>
    </source>
</evidence>
<evidence type="ECO:0000313" key="10">
    <source>
        <dbReference type="Proteomes" id="UP001162131"/>
    </source>
</evidence>
<dbReference type="SUPFAM" id="SSF56601">
    <property type="entry name" value="beta-lactamase/transpeptidase-like"/>
    <property type="match status" value="1"/>
</dbReference>
<dbReference type="GO" id="GO:0006508">
    <property type="term" value="P:proteolysis"/>
    <property type="evidence" value="ECO:0007669"/>
    <property type="project" value="InterPro"/>
</dbReference>
<gene>
    <name evidence="9" type="ORF">BSTOLATCC_MIC52464</name>
</gene>
<dbReference type="GO" id="GO:0071555">
    <property type="term" value="P:cell wall organization"/>
    <property type="evidence" value="ECO:0007669"/>
    <property type="project" value="UniProtKB-KW"/>
</dbReference>
<evidence type="ECO:0000256" key="6">
    <source>
        <dbReference type="ARBA" id="ARBA00023316"/>
    </source>
</evidence>
<dbReference type="GO" id="GO:0009002">
    <property type="term" value="F:serine-type D-Ala-D-Ala carboxypeptidase activity"/>
    <property type="evidence" value="ECO:0007669"/>
    <property type="project" value="InterPro"/>
</dbReference>
<dbReference type="GO" id="GO:0008360">
    <property type="term" value="P:regulation of cell shape"/>
    <property type="evidence" value="ECO:0007669"/>
    <property type="project" value="UniProtKB-KW"/>
</dbReference>
<evidence type="ECO:0000256" key="5">
    <source>
        <dbReference type="ARBA" id="ARBA00022984"/>
    </source>
</evidence>
<dbReference type="InterPro" id="IPR012338">
    <property type="entry name" value="Beta-lactam/transpept-like"/>
</dbReference>
<keyword evidence="6" id="KW-0961">Cell wall biogenesis/degradation</keyword>
<dbReference type="AlphaFoldDB" id="A0AAU9K2A7"/>
<protein>
    <recommendedName>
        <fullName evidence="8">Peptidase S11 D-alanyl-D-alanine carboxypeptidase A N-terminal domain-containing protein</fullName>
    </recommendedName>
</protein>
<dbReference type="Proteomes" id="UP001162131">
    <property type="component" value="Unassembled WGS sequence"/>
</dbReference>
<keyword evidence="2" id="KW-0732">Signal</keyword>
<dbReference type="Gene3D" id="3.40.710.10">
    <property type="entry name" value="DD-peptidase/beta-lactamase superfamily"/>
    <property type="match status" value="1"/>
</dbReference>
<comment type="caution">
    <text evidence="9">The sequence shown here is derived from an EMBL/GenBank/DDBJ whole genome shotgun (WGS) entry which is preliminary data.</text>
</comment>
<keyword evidence="3" id="KW-0378">Hydrolase</keyword>
<evidence type="ECO:0000259" key="8">
    <source>
        <dbReference type="Pfam" id="PF00768"/>
    </source>
</evidence>
<proteinExistence type="inferred from homology"/>
<dbReference type="InterPro" id="IPR018044">
    <property type="entry name" value="Peptidase_S11"/>
</dbReference>
<feature type="compositionally biased region" description="Low complexity" evidence="7">
    <location>
        <begin position="18"/>
        <end position="28"/>
    </location>
</feature>
<dbReference type="EMBL" id="CAJZBQ010000052">
    <property type="protein sequence ID" value="CAG9331058.1"/>
    <property type="molecule type" value="Genomic_DNA"/>
</dbReference>
<reference evidence="9" key="1">
    <citation type="submission" date="2021-09" db="EMBL/GenBank/DDBJ databases">
        <authorList>
            <consortium name="AG Swart"/>
            <person name="Singh M."/>
            <person name="Singh A."/>
            <person name="Seah K."/>
            <person name="Emmerich C."/>
        </authorList>
    </citation>
    <scope>NUCLEOTIDE SEQUENCE</scope>
    <source>
        <strain evidence="9">ATCC30299</strain>
    </source>
</reference>
<organism evidence="9 10">
    <name type="scientific">Blepharisma stoltei</name>
    <dbReference type="NCBI Taxonomy" id="1481888"/>
    <lineage>
        <taxon>Eukaryota</taxon>
        <taxon>Sar</taxon>
        <taxon>Alveolata</taxon>
        <taxon>Ciliophora</taxon>
        <taxon>Postciliodesmatophora</taxon>
        <taxon>Heterotrichea</taxon>
        <taxon>Heterotrichida</taxon>
        <taxon>Blepharismidae</taxon>
        <taxon>Blepharisma</taxon>
    </lineage>
</organism>
<keyword evidence="10" id="KW-1185">Reference proteome</keyword>
<accession>A0AAU9K2A7</accession>